<keyword evidence="3" id="KW-1185">Reference proteome</keyword>
<gene>
    <name evidence="2" type="ORF">E1293_42660</name>
</gene>
<sequence>MIRTKVLAAAERRLRATCDSLPPKVGEDRYREWAAELPAIIDDSEVRPALLRWICVWLFVLDQSRTVSRLHGSSLLDGSRRIFKIVSDLGRSLGDRRSLAFLGTMVLSGFAGGMGSGVVWAGVGAVTAALTVVMFALLAVGVEAKQSKE</sequence>
<dbReference type="AlphaFoldDB" id="A0A4R4ZZT1"/>
<comment type="caution">
    <text evidence="2">The sequence shown here is derived from an EMBL/GenBank/DDBJ whole genome shotgun (WGS) entry which is preliminary data.</text>
</comment>
<protein>
    <submittedName>
        <fullName evidence="2">Uncharacterized protein</fullName>
    </submittedName>
</protein>
<dbReference type="Proteomes" id="UP000295578">
    <property type="component" value="Unassembled WGS sequence"/>
</dbReference>
<dbReference type="RefSeq" id="WP_132205159.1">
    <property type="nucleotide sequence ID" value="NZ_SMKY01000398.1"/>
</dbReference>
<evidence type="ECO:0000313" key="2">
    <source>
        <dbReference type="EMBL" id="TDD63679.1"/>
    </source>
</evidence>
<proteinExistence type="predicted"/>
<reference evidence="2 3" key="1">
    <citation type="submission" date="2019-03" db="EMBL/GenBank/DDBJ databases">
        <title>Draft genome sequences of novel Actinobacteria.</title>
        <authorList>
            <person name="Sahin N."/>
            <person name="Ay H."/>
            <person name="Saygin H."/>
        </authorList>
    </citation>
    <scope>NUCLEOTIDE SEQUENCE [LARGE SCALE GENOMIC DNA]</scope>
    <source>
        <strain evidence="2 3">DSM 45941</strain>
    </source>
</reference>
<dbReference type="EMBL" id="SMKY01000398">
    <property type="protein sequence ID" value="TDD63679.1"/>
    <property type="molecule type" value="Genomic_DNA"/>
</dbReference>
<keyword evidence="1" id="KW-0472">Membrane</keyword>
<name>A0A4R4ZZT1_9ACTN</name>
<evidence type="ECO:0000256" key="1">
    <source>
        <dbReference type="SAM" id="Phobius"/>
    </source>
</evidence>
<feature type="transmembrane region" description="Helical" evidence="1">
    <location>
        <begin position="126"/>
        <end position="144"/>
    </location>
</feature>
<keyword evidence="1" id="KW-1133">Transmembrane helix</keyword>
<dbReference type="OrthoDB" id="5198683at2"/>
<organism evidence="2 3">
    <name type="scientific">Actinomadura darangshiensis</name>
    <dbReference type="NCBI Taxonomy" id="705336"/>
    <lineage>
        <taxon>Bacteria</taxon>
        <taxon>Bacillati</taxon>
        <taxon>Actinomycetota</taxon>
        <taxon>Actinomycetes</taxon>
        <taxon>Streptosporangiales</taxon>
        <taxon>Thermomonosporaceae</taxon>
        <taxon>Actinomadura</taxon>
    </lineage>
</organism>
<accession>A0A4R4ZZT1</accession>
<feature type="transmembrane region" description="Helical" evidence="1">
    <location>
        <begin position="99"/>
        <end position="120"/>
    </location>
</feature>
<evidence type="ECO:0000313" key="3">
    <source>
        <dbReference type="Proteomes" id="UP000295578"/>
    </source>
</evidence>
<keyword evidence="1" id="KW-0812">Transmembrane</keyword>